<keyword evidence="1" id="KW-0805">Transcription regulation</keyword>
<evidence type="ECO:0000313" key="5">
    <source>
        <dbReference type="EMBL" id="MBK1783414.1"/>
    </source>
</evidence>
<evidence type="ECO:0000256" key="2">
    <source>
        <dbReference type="ARBA" id="ARBA00023125"/>
    </source>
</evidence>
<keyword evidence="3" id="KW-0804">Transcription</keyword>
<dbReference type="Gene3D" id="1.10.10.60">
    <property type="entry name" value="Homeodomain-like"/>
    <property type="match status" value="1"/>
</dbReference>
<evidence type="ECO:0000256" key="3">
    <source>
        <dbReference type="ARBA" id="ARBA00023163"/>
    </source>
</evidence>
<name>A0A934V398_9PSEU</name>
<dbReference type="Pfam" id="PF14525">
    <property type="entry name" value="AraC_binding_2"/>
    <property type="match status" value="1"/>
</dbReference>
<dbReference type="InterPro" id="IPR035418">
    <property type="entry name" value="AraC-bd_2"/>
</dbReference>
<dbReference type="InterPro" id="IPR050204">
    <property type="entry name" value="AraC_XylS_family_regulators"/>
</dbReference>
<reference evidence="5" key="1">
    <citation type="submission" date="2020-12" db="EMBL/GenBank/DDBJ databases">
        <title>Prauserella sp. ASG 168, a novel actinomycete isolated from cave rock.</title>
        <authorList>
            <person name="Suriyachadkun C."/>
        </authorList>
    </citation>
    <scope>NUCLEOTIDE SEQUENCE</scope>
    <source>
        <strain evidence="5">ASG 168</strain>
    </source>
</reference>
<dbReference type="EMBL" id="JAENJH010000001">
    <property type="protein sequence ID" value="MBK1783414.1"/>
    <property type="molecule type" value="Genomic_DNA"/>
</dbReference>
<evidence type="ECO:0000313" key="6">
    <source>
        <dbReference type="Proteomes" id="UP000635245"/>
    </source>
</evidence>
<keyword evidence="2" id="KW-0238">DNA-binding</keyword>
<dbReference type="PROSITE" id="PS01124">
    <property type="entry name" value="HTH_ARAC_FAMILY_2"/>
    <property type="match status" value="1"/>
</dbReference>
<dbReference type="SMART" id="SM00342">
    <property type="entry name" value="HTH_ARAC"/>
    <property type="match status" value="1"/>
</dbReference>
<accession>A0A934V398</accession>
<dbReference type="Proteomes" id="UP000635245">
    <property type="component" value="Unassembled WGS sequence"/>
</dbReference>
<dbReference type="GO" id="GO:0003700">
    <property type="term" value="F:DNA-binding transcription factor activity"/>
    <property type="evidence" value="ECO:0007669"/>
    <property type="project" value="InterPro"/>
</dbReference>
<dbReference type="InterPro" id="IPR018060">
    <property type="entry name" value="HTH_AraC"/>
</dbReference>
<protein>
    <submittedName>
        <fullName evidence="5">AraC family transcriptional regulator</fullName>
    </submittedName>
</protein>
<feature type="domain" description="HTH araC/xylS-type" evidence="4">
    <location>
        <begin position="209"/>
        <end position="310"/>
    </location>
</feature>
<organism evidence="5 6">
    <name type="scientific">Prauserella cavernicola</name>
    <dbReference type="NCBI Taxonomy" id="2800127"/>
    <lineage>
        <taxon>Bacteria</taxon>
        <taxon>Bacillati</taxon>
        <taxon>Actinomycetota</taxon>
        <taxon>Actinomycetes</taxon>
        <taxon>Pseudonocardiales</taxon>
        <taxon>Pseudonocardiaceae</taxon>
        <taxon>Prauserella</taxon>
    </lineage>
</organism>
<evidence type="ECO:0000256" key="1">
    <source>
        <dbReference type="ARBA" id="ARBA00023015"/>
    </source>
</evidence>
<dbReference type="PANTHER" id="PTHR46796:SF12">
    <property type="entry name" value="HTH-TYPE DNA-BINDING TRANSCRIPTIONAL ACTIVATOR EUTR"/>
    <property type="match status" value="1"/>
</dbReference>
<proteinExistence type="predicted"/>
<gene>
    <name evidence="5" type="ORF">JHE00_03675</name>
</gene>
<dbReference type="GO" id="GO:0043565">
    <property type="term" value="F:sequence-specific DNA binding"/>
    <property type="evidence" value="ECO:0007669"/>
    <property type="project" value="InterPro"/>
</dbReference>
<keyword evidence="6" id="KW-1185">Reference proteome</keyword>
<dbReference type="RefSeq" id="WP_200314711.1">
    <property type="nucleotide sequence ID" value="NZ_JAENJH010000001.1"/>
</dbReference>
<dbReference type="InterPro" id="IPR009057">
    <property type="entry name" value="Homeodomain-like_sf"/>
</dbReference>
<evidence type="ECO:0000259" key="4">
    <source>
        <dbReference type="PROSITE" id="PS01124"/>
    </source>
</evidence>
<sequence>MSVDEAEQTLADAYLPLRLFPRASASLVDIGLDATLFGSVTLGSIRFGEDVAVRTEPPVNVHVNFPLAGRYRSRAGRAEEVLCSPGGATALMPGEPIEAHWEAGTDQVCLMFRTADVERELESLLGEPLRERLVFTEWMDLNTPSGHAWLAAVRLARSQTEYAAGLLRHELTTRRLEQIVIDGLLTSPWHNYSEQLLDERLTAGRRAVRRAVELLRARPEHPWTLGSLCAEVSVSAGTLCAGFREFTGTTPMAYLRTVRMDHVRAELLAAGADETTVTHSAHRWGFAHLGRFSADYRSRFGEPPSATLRG</sequence>
<dbReference type="Pfam" id="PF12833">
    <property type="entry name" value="HTH_18"/>
    <property type="match status" value="1"/>
</dbReference>
<comment type="caution">
    <text evidence="5">The sequence shown here is derived from an EMBL/GenBank/DDBJ whole genome shotgun (WGS) entry which is preliminary data.</text>
</comment>
<dbReference type="PANTHER" id="PTHR46796">
    <property type="entry name" value="HTH-TYPE TRANSCRIPTIONAL ACTIVATOR RHAS-RELATED"/>
    <property type="match status" value="1"/>
</dbReference>
<dbReference type="SUPFAM" id="SSF46689">
    <property type="entry name" value="Homeodomain-like"/>
    <property type="match status" value="1"/>
</dbReference>
<dbReference type="AlphaFoldDB" id="A0A934V398"/>